<dbReference type="AlphaFoldDB" id="A0A6G0XQ72"/>
<evidence type="ECO:0000313" key="2">
    <source>
        <dbReference type="EMBL" id="KAF0742441.1"/>
    </source>
</evidence>
<name>A0A6G0XQ72_9STRA</name>
<keyword evidence="3" id="KW-1185">Reference proteome</keyword>
<evidence type="ECO:0000313" key="3">
    <source>
        <dbReference type="Proteomes" id="UP000481153"/>
    </source>
</evidence>
<gene>
    <name evidence="2" type="ORF">Ae201684_002541</name>
</gene>
<sequence>MEVQTATYRSFHDGLEGTSRLKTKRVQWQVRYLLATVLFGALLLPLALIWIPNETTRPRTPQDANAEFPESIEMTLSSHLAKIHSGKALTTTSKMSVEESAALLRQSGMVDVVVTSQEHVILTTDSNTLSVEDEDGQVLFAFAPLPSLLERCSRNLDLNAKVIPFEQLSSIKHEEEHIALIPIRTTFENCRAIEASSLHGISMVLFYSDASFDDQSIVCPFYEVDLDLTPGYNPSKGWPRLSLSAAEERQGLSLPVAHIPAVDALRMLDLMSASNTTKLNVARICSHKLQTERLVQATIQGSVDPDNFVVLDVQREAHEKVDSFSYVASALSTLLQDGWKPYRSIKIISRDSLSHHDDMEESHITWRVNYRAALPVLSSPELPLHSAITDEVKSRLSHASTALRQITDDLKTQTTLVHGVPTTDVQANNDLLQSAKFLAHLCVQAASHPTNAAEETLLRVLDVAKIQATVKPCPFQLLAVQNALEALSGPTTLLTQVEAVTWNAELVKVDTALAQLNKECS</sequence>
<keyword evidence="1" id="KW-0812">Transmembrane</keyword>
<dbReference type="Proteomes" id="UP000481153">
    <property type="component" value="Unassembled WGS sequence"/>
</dbReference>
<keyword evidence="1" id="KW-0472">Membrane</keyword>
<organism evidence="2 3">
    <name type="scientific">Aphanomyces euteiches</name>
    <dbReference type="NCBI Taxonomy" id="100861"/>
    <lineage>
        <taxon>Eukaryota</taxon>
        <taxon>Sar</taxon>
        <taxon>Stramenopiles</taxon>
        <taxon>Oomycota</taxon>
        <taxon>Saprolegniomycetes</taxon>
        <taxon>Saprolegniales</taxon>
        <taxon>Verrucalvaceae</taxon>
        <taxon>Aphanomyces</taxon>
    </lineage>
</organism>
<comment type="caution">
    <text evidence="2">The sequence shown here is derived from an EMBL/GenBank/DDBJ whole genome shotgun (WGS) entry which is preliminary data.</text>
</comment>
<evidence type="ECO:0000256" key="1">
    <source>
        <dbReference type="SAM" id="Phobius"/>
    </source>
</evidence>
<feature type="transmembrane region" description="Helical" evidence="1">
    <location>
        <begin position="30"/>
        <end position="51"/>
    </location>
</feature>
<dbReference type="VEuPathDB" id="FungiDB:AeMF1_009349"/>
<dbReference type="EMBL" id="VJMJ01000027">
    <property type="protein sequence ID" value="KAF0742441.1"/>
    <property type="molecule type" value="Genomic_DNA"/>
</dbReference>
<protein>
    <submittedName>
        <fullName evidence="2">Uncharacterized protein</fullName>
    </submittedName>
</protein>
<proteinExistence type="predicted"/>
<reference evidence="2 3" key="1">
    <citation type="submission" date="2019-07" db="EMBL/GenBank/DDBJ databases">
        <title>Genomics analysis of Aphanomyces spp. identifies a new class of oomycete effector associated with host adaptation.</title>
        <authorList>
            <person name="Gaulin E."/>
        </authorList>
    </citation>
    <scope>NUCLEOTIDE SEQUENCE [LARGE SCALE GENOMIC DNA]</scope>
    <source>
        <strain evidence="2 3">ATCC 201684</strain>
    </source>
</reference>
<accession>A0A6G0XQ72</accession>
<keyword evidence="1" id="KW-1133">Transmembrane helix</keyword>